<sequence>MKLFVLLYTKRIKITQSTTDKKIEMLFHKISIPIQKTKIIKFKNLSLQCRALNYLFQGYLL</sequence>
<proteinExistence type="predicted"/>
<evidence type="ECO:0000313" key="1">
    <source>
        <dbReference type="EMBL" id="QHT22675.1"/>
    </source>
</evidence>
<name>A0A6C0E5I3_9ZZZZ</name>
<protein>
    <submittedName>
        <fullName evidence="1">Uncharacterized protein</fullName>
    </submittedName>
</protein>
<accession>A0A6C0E5I3</accession>
<reference evidence="1" key="1">
    <citation type="journal article" date="2020" name="Nature">
        <title>Giant virus diversity and host interactions through global metagenomics.</title>
        <authorList>
            <person name="Schulz F."/>
            <person name="Roux S."/>
            <person name="Paez-Espino D."/>
            <person name="Jungbluth S."/>
            <person name="Walsh D.A."/>
            <person name="Denef V.J."/>
            <person name="McMahon K.D."/>
            <person name="Konstantinidis K.T."/>
            <person name="Eloe-Fadrosh E.A."/>
            <person name="Kyrpides N.C."/>
            <person name="Woyke T."/>
        </authorList>
    </citation>
    <scope>NUCLEOTIDE SEQUENCE</scope>
    <source>
        <strain evidence="1">GVMAG-M-3300023179-114</strain>
    </source>
</reference>
<organism evidence="1">
    <name type="scientific">viral metagenome</name>
    <dbReference type="NCBI Taxonomy" id="1070528"/>
    <lineage>
        <taxon>unclassified sequences</taxon>
        <taxon>metagenomes</taxon>
        <taxon>organismal metagenomes</taxon>
    </lineage>
</organism>
<dbReference type="EMBL" id="MN739720">
    <property type="protein sequence ID" value="QHT22675.1"/>
    <property type="molecule type" value="Genomic_DNA"/>
</dbReference>
<dbReference type="AlphaFoldDB" id="A0A6C0E5I3"/>